<proteinExistence type="predicted"/>
<dbReference type="Proteomes" id="UP001382727">
    <property type="component" value="Chromosome"/>
</dbReference>
<gene>
    <name evidence="1" type="ORF">V1351_09320</name>
</gene>
<organism evidence="1 2">
    <name type="scientific">Janibacter alittae</name>
    <dbReference type="NCBI Taxonomy" id="3115209"/>
    <lineage>
        <taxon>Bacteria</taxon>
        <taxon>Bacillati</taxon>
        <taxon>Actinomycetota</taxon>
        <taxon>Actinomycetes</taxon>
        <taxon>Micrococcales</taxon>
        <taxon>Intrasporangiaceae</taxon>
        <taxon>Janibacter</taxon>
    </lineage>
</organism>
<keyword evidence="2" id="KW-1185">Reference proteome</keyword>
<evidence type="ECO:0000313" key="1">
    <source>
        <dbReference type="EMBL" id="WXB75166.1"/>
    </source>
</evidence>
<evidence type="ECO:0008006" key="3">
    <source>
        <dbReference type="Google" id="ProtNLM"/>
    </source>
</evidence>
<protein>
    <recommendedName>
        <fullName evidence="3">Transposase</fullName>
    </recommendedName>
</protein>
<evidence type="ECO:0000313" key="2">
    <source>
        <dbReference type="Proteomes" id="UP001382727"/>
    </source>
</evidence>
<sequence length="252" mass="27554">MVFVRKSAGRSGATKVQIAERRDGRNHIIEHVGTARSDAELAVLMAEARRRLRPGQEALDLDLDDEDGQESGRSGVITSKRSALLWHVLSSVYERLGFDVVADEAFKELVLARIIEPTSKADSLRVLGEVGVEHASLRTMFRSLARAQERGYRDEVAAACFTHAASSGDVSLCLYDVTVRREALVVRVEVRDLCLIPCRSRESVAGGSLIAGTCGRAGAAPTKPCRVSTVGWRGRGEQAEEVYARNRCHHLS</sequence>
<reference evidence="1 2" key="1">
    <citation type="submission" date="2024-02" db="EMBL/GenBank/DDBJ databases">
        <title>Janibacter sp. nov., isolated from gut of marine sandworm.</title>
        <authorList>
            <person name="Kim B."/>
            <person name="Jun M.O."/>
            <person name="Shin N.-R."/>
        </authorList>
    </citation>
    <scope>NUCLEOTIDE SEQUENCE [LARGE SCALE GENOMIC DNA]</scope>
    <source>
        <strain evidence="1 2">A1S7</strain>
    </source>
</reference>
<name>A0ABZ2MDQ0_9MICO</name>
<dbReference type="EMBL" id="CP144913">
    <property type="protein sequence ID" value="WXB75166.1"/>
    <property type="molecule type" value="Genomic_DNA"/>
</dbReference>
<accession>A0ABZ2MDQ0</accession>